<organism evidence="1 2">
    <name type="scientific">Brevirhabdus pacifica</name>
    <dbReference type="NCBI Taxonomy" id="1267768"/>
    <lineage>
        <taxon>Bacteria</taxon>
        <taxon>Pseudomonadati</taxon>
        <taxon>Pseudomonadota</taxon>
        <taxon>Alphaproteobacteria</taxon>
        <taxon>Rhodobacterales</taxon>
        <taxon>Paracoccaceae</taxon>
        <taxon>Brevirhabdus</taxon>
    </lineage>
</organism>
<dbReference type="RefSeq" id="WP_076980339.1">
    <property type="nucleotide sequence ID" value="NZ_CP019124.1"/>
</dbReference>
<proteinExistence type="predicted"/>
<dbReference type="AlphaFoldDB" id="A0A1U7DK20"/>
<reference evidence="1 2" key="1">
    <citation type="submission" date="2017-01" db="EMBL/GenBank/DDBJ databases">
        <title>Genomic analysis of Xuhuaishuia manganoxidans DY6-4.</title>
        <authorList>
            <person name="Wang X."/>
        </authorList>
    </citation>
    <scope>NUCLEOTIDE SEQUENCE [LARGE SCALE GENOMIC DNA]</scope>
    <source>
        <strain evidence="1 2">DY6-4</strain>
    </source>
</reference>
<protein>
    <submittedName>
        <fullName evidence="1">Uncharacterized protein</fullName>
    </submittedName>
</protein>
<dbReference type="CDD" id="cd00531">
    <property type="entry name" value="NTF2_like"/>
    <property type="match status" value="1"/>
</dbReference>
<evidence type="ECO:0000313" key="1">
    <source>
        <dbReference type="EMBL" id="APX90321.1"/>
    </source>
</evidence>
<dbReference type="STRING" id="1267768.BV394_11770"/>
<accession>A0A1U7DK20</accession>
<dbReference type="InterPro" id="IPR037401">
    <property type="entry name" value="SnoaL-like"/>
</dbReference>
<gene>
    <name evidence="1" type="ORF">BV394_11770</name>
</gene>
<sequence length="159" mass="18202">MSAPADDDAALLEIARCERLVQNFYGYLDEKRYDDLCDLFDVDGVWVRLGTELVGRDRIRETMAERSDWLTAHVVTNLRVTLTGPDSAETVQYVTLYRHEGRSPQDGPAPVVLPLGILRHTDQLVKREGRWLFARKASRALMVDRQRVTHYDQEKGKGT</sequence>
<dbReference type="SUPFAM" id="SSF54427">
    <property type="entry name" value="NTF2-like"/>
    <property type="match status" value="1"/>
</dbReference>
<dbReference type="Proteomes" id="UP000187266">
    <property type="component" value="Chromosome"/>
</dbReference>
<accession>A0A2M9D4X2</accession>
<keyword evidence="2" id="KW-1185">Reference proteome</keyword>
<dbReference type="InterPro" id="IPR032710">
    <property type="entry name" value="NTF2-like_dom_sf"/>
</dbReference>
<evidence type="ECO:0000313" key="2">
    <source>
        <dbReference type="Proteomes" id="UP000187266"/>
    </source>
</evidence>
<dbReference type="Pfam" id="PF13577">
    <property type="entry name" value="SnoaL_4"/>
    <property type="match status" value="1"/>
</dbReference>
<dbReference type="Gene3D" id="3.10.450.50">
    <property type="match status" value="1"/>
</dbReference>
<dbReference type="EMBL" id="CP019124">
    <property type="protein sequence ID" value="APX90321.1"/>
    <property type="molecule type" value="Genomic_DNA"/>
</dbReference>
<dbReference type="OrthoDB" id="8364121at2"/>
<name>A0A1U7DK20_9RHOB</name>